<feature type="compositionally biased region" description="Polar residues" evidence="3">
    <location>
        <begin position="258"/>
        <end position="269"/>
    </location>
</feature>
<feature type="compositionally biased region" description="Polar residues" evidence="3">
    <location>
        <begin position="47"/>
        <end position="58"/>
    </location>
</feature>
<evidence type="ECO:0000256" key="1">
    <source>
        <dbReference type="ARBA" id="ARBA00004123"/>
    </source>
</evidence>
<feature type="domain" description="BZIP" evidence="4">
    <location>
        <begin position="81"/>
        <end position="96"/>
    </location>
</feature>
<dbReference type="InterPro" id="IPR004827">
    <property type="entry name" value="bZIP"/>
</dbReference>
<evidence type="ECO:0000313" key="6">
    <source>
        <dbReference type="Proteomes" id="UP000606974"/>
    </source>
</evidence>
<dbReference type="AlphaFoldDB" id="A0A8H7AC20"/>
<dbReference type="GO" id="GO:0000976">
    <property type="term" value="F:transcription cis-regulatory region binding"/>
    <property type="evidence" value="ECO:0007669"/>
    <property type="project" value="InterPro"/>
</dbReference>
<evidence type="ECO:0000256" key="3">
    <source>
        <dbReference type="SAM" id="MobiDB-lite"/>
    </source>
</evidence>
<comment type="subcellular location">
    <subcellularLocation>
        <location evidence="1">Nucleus</location>
    </subcellularLocation>
</comment>
<reference evidence="5" key="1">
    <citation type="submission" date="2020-02" db="EMBL/GenBank/DDBJ databases">
        <authorList>
            <person name="Palmer J.M."/>
        </authorList>
    </citation>
    <scope>NUCLEOTIDE SEQUENCE</scope>
    <source>
        <strain evidence="5">EPUS1.4</strain>
        <tissue evidence="5">Thallus</tissue>
    </source>
</reference>
<feature type="compositionally biased region" description="Low complexity" evidence="3">
    <location>
        <begin position="330"/>
        <end position="345"/>
    </location>
</feature>
<dbReference type="Proteomes" id="UP000606974">
    <property type="component" value="Unassembled WGS sequence"/>
</dbReference>
<dbReference type="OrthoDB" id="5374328at2759"/>
<dbReference type="Pfam" id="PF10297">
    <property type="entry name" value="Hap4_Hap_bind"/>
    <property type="match status" value="1"/>
</dbReference>
<dbReference type="GO" id="GO:0001228">
    <property type="term" value="F:DNA-binding transcription activator activity, RNA polymerase II-specific"/>
    <property type="evidence" value="ECO:0007669"/>
    <property type="project" value="TreeGrafter"/>
</dbReference>
<dbReference type="InterPro" id="IPR050936">
    <property type="entry name" value="AP-1-like"/>
</dbReference>
<evidence type="ECO:0000313" key="5">
    <source>
        <dbReference type="EMBL" id="KAF7505259.1"/>
    </source>
</evidence>
<name>A0A8H7AC20_9EURO</name>
<dbReference type="Pfam" id="PF00170">
    <property type="entry name" value="bZIP_1"/>
    <property type="match status" value="1"/>
</dbReference>
<dbReference type="PANTHER" id="PTHR40621:SF7">
    <property type="entry name" value="BZIP DOMAIN-CONTAINING PROTEIN"/>
    <property type="match status" value="1"/>
</dbReference>
<evidence type="ECO:0000256" key="2">
    <source>
        <dbReference type="ARBA" id="ARBA00023242"/>
    </source>
</evidence>
<dbReference type="EMBL" id="JAACFV010000114">
    <property type="protein sequence ID" value="KAF7505259.1"/>
    <property type="molecule type" value="Genomic_DNA"/>
</dbReference>
<evidence type="ECO:0000259" key="4">
    <source>
        <dbReference type="PROSITE" id="PS00036"/>
    </source>
</evidence>
<keyword evidence="2" id="KW-0539">Nucleus</keyword>
<proteinExistence type="predicted"/>
<dbReference type="InterPro" id="IPR046347">
    <property type="entry name" value="bZIP_sf"/>
</dbReference>
<sequence length="585" mass="63105">MKAKMAQASPTAISPPLLAPAGSVQSSQTVITPKSSGDPLSVIPATSGVSSPLTSLTSKEWVVPPRPKPGRKPATDAPPTKRKAQNRAAQKAFRERRAARVGELEEELKKIEMEDEEEKNALRARIDKLDKEVEEYRTSLNIWMQRCRGLEVELAIESAAKEEALQRSEEAARATVARPPNDKTQAELLQDGDEATGCGNCSSISNCRCIQEVINMQSLDPNADHADATSNKRPHSPPHNHSNSKRIKAEPLDDLETDFTNSFSMQQRGNTRESRTSPSSPSAGVDPCGFCTDGTPCICAQMQAEAEANNINSHSNDQRRHTFDQNHTTSPSLELGSEQQSSSSLFPRISQLSHMTPPPSDTDVSIPNPSAWQQYSTSSTDPCINGPGTCLQCRSDPNSTLFCKSLAKSREQKGKIVSIPSHQQQNGCCGANATNGNTCCQEIGPDHQADASKRSTAPTRRPRSCNKNTNSEEEGKEEENVCQLPTITLSCADAYTTLSRHPGYTKATGEMARWLPRLHATPAIQADHIGSSSEWQAGSNGSAAGADVSVPGNGGGGIIVEGRPALEIDAANVMAVLREFDRRFT</sequence>
<feature type="compositionally biased region" description="Polar residues" evidence="3">
    <location>
        <begin position="23"/>
        <end position="35"/>
    </location>
</feature>
<comment type="caution">
    <text evidence="5">The sequence shown here is derived from an EMBL/GenBank/DDBJ whole genome shotgun (WGS) entry which is preliminary data.</text>
</comment>
<feature type="region of interest" description="Disordered" evidence="3">
    <location>
        <begin position="1"/>
        <end position="100"/>
    </location>
</feature>
<dbReference type="SUPFAM" id="SSF57959">
    <property type="entry name" value="Leucine zipper domain"/>
    <property type="match status" value="1"/>
</dbReference>
<dbReference type="SMART" id="SM00338">
    <property type="entry name" value="BRLZ"/>
    <property type="match status" value="1"/>
</dbReference>
<feature type="region of interest" description="Disordered" evidence="3">
    <location>
        <begin position="447"/>
        <end position="479"/>
    </location>
</feature>
<protein>
    <recommendedName>
        <fullName evidence="4">BZIP domain-containing protein</fullName>
    </recommendedName>
</protein>
<feature type="region of interest" description="Disordered" evidence="3">
    <location>
        <begin position="314"/>
        <end position="378"/>
    </location>
</feature>
<accession>A0A8H7AC20</accession>
<feature type="compositionally biased region" description="Polar residues" evidence="3">
    <location>
        <begin position="362"/>
        <end position="378"/>
    </location>
</feature>
<dbReference type="PROSITE" id="PS00036">
    <property type="entry name" value="BZIP_BASIC"/>
    <property type="match status" value="1"/>
</dbReference>
<dbReference type="Gene3D" id="1.20.5.170">
    <property type="match status" value="1"/>
</dbReference>
<dbReference type="GO" id="GO:0090575">
    <property type="term" value="C:RNA polymerase II transcription regulator complex"/>
    <property type="evidence" value="ECO:0007669"/>
    <property type="project" value="TreeGrafter"/>
</dbReference>
<dbReference type="InterPro" id="IPR018287">
    <property type="entry name" value="Hap4_TF_heteromerisation"/>
</dbReference>
<dbReference type="CDD" id="cd14688">
    <property type="entry name" value="bZIP_YAP"/>
    <property type="match status" value="1"/>
</dbReference>
<gene>
    <name evidence="5" type="ORF">GJ744_001122</name>
</gene>
<keyword evidence="6" id="KW-1185">Reference proteome</keyword>
<feature type="region of interest" description="Disordered" evidence="3">
    <location>
        <begin position="221"/>
        <end position="284"/>
    </location>
</feature>
<feature type="compositionally biased region" description="Basic residues" evidence="3">
    <location>
        <begin position="232"/>
        <end position="246"/>
    </location>
</feature>
<dbReference type="PANTHER" id="PTHR40621">
    <property type="entry name" value="TRANSCRIPTION FACTOR KAPC-RELATED"/>
    <property type="match status" value="1"/>
</dbReference>
<organism evidence="5 6">
    <name type="scientific">Endocarpon pusillum</name>
    <dbReference type="NCBI Taxonomy" id="364733"/>
    <lineage>
        <taxon>Eukaryota</taxon>
        <taxon>Fungi</taxon>
        <taxon>Dikarya</taxon>
        <taxon>Ascomycota</taxon>
        <taxon>Pezizomycotina</taxon>
        <taxon>Eurotiomycetes</taxon>
        <taxon>Chaetothyriomycetidae</taxon>
        <taxon>Verrucariales</taxon>
        <taxon>Verrucariaceae</taxon>
        <taxon>Endocarpon</taxon>
    </lineage>
</organism>